<dbReference type="SUPFAM" id="SSF46774">
    <property type="entry name" value="ARID-like"/>
    <property type="match status" value="1"/>
</dbReference>
<comment type="caution">
    <text evidence="2">The sequence shown here is derived from an EMBL/GenBank/DDBJ whole genome shotgun (WGS) entry which is preliminary data.</text>
</comment>
<proteinExistence type="predicted"/>
<dbReference type="CDD" id="cd16100">
    <property type="entry name" value="ARID"/>
    <property type="match status" value="1"/>
</dbReference>
<gene>
    <name evidence="2" type="ORF">C8Q71DRAFT_851597</name>
</gene>
<dbReference type="RefSeq" id="XP_047773104.1">
    <property type="nucleotide sequence ID" value="XM_047926766.1"/>
</dbReference>
<dbReference type="EMBL" id="JADCUA010000036">
    <property type="protein sequence ID" value="KAH9829661.1"/>
    <property type="molecule type" value="Genomic_DNA"/>
</dbReference>
<accession>A0ABQ8JZC0</accession>
<organism evidence="2 3">
    <name type="scientific">Rhodofomes roseus</name>
    <dbReference type="NCBI Taxonomy" id="34475"/>
    <lineage>
        <taxon>Eukaryota</taxon>
        <taxon>Fungi</taxon>
        <taxon>Dikarya</taxon>
        <taxon>Basidiomycota</taxon>
        <taxon>Agaricomycotina</taxon>
        <taxon>Agaricomycetes</taxon>
        <taxon>Polyporales</taxon>
        <taxon>Rhodofomes</taxon>
    </lineage>
</organism>
<evidence type="ECO:0000256" key="1">
    <source>
        <dbReference type="SAM" id="MobiDB-lite"/>
    </source>
</evidence>
<dbReference type="GeneID" id="72007498"/>
<feature type="compositionally biased region" description="Low complexity" evidence="1">
    <location>
        <begin position="263"/>
        <end position="279"/>
    </location>
</feature>
<evidence type="ECO:0000313" key="2">
    <source>
        <dbReference type="EMBL" id="KAH9829661.1"/>
    </source>
</evidence>
<dbReference type="InterPro" id="IPR036431">
    <property type="entry name" value="ARID_dom_sf"/>
</dbReference>
<protein>
    <submittedName>
        <fullName evidence="2">Uncharacterized protein</fullName>
    </submittedName>
</protein>
<feature type="non-terminal residue" evidence="2">
    <location>
        <position position="526"/>
    </location>
</feature>
<feature type="region of interest" description="Disordered" evidence="1">
    <location>
        <begin position="263"/>
        <end position="292"/>
    </location>
</feature>
<dbReference type="Proteomes" id="UP000814176">
    <property type="component" value="Unassembled WGS sequence"/>
</dbReference>
<dbReference type="Gene3D" id="1.10.150.60">
    <property type="entry name" value="ARID DNA-binding domain"/>
    <property type="match status" value="1"/>
</dbReference>
<sequence length="526" mass="58978">MSPPPVGTAVSTHGLHRDAGNYSQIYSATRGLRRPSGFPKWDMRLPGKLVASRHTTSRGDRWQQASEDAVRQGISICNYSVASFDTLYDEQNALYSSRPTDVRNFRCTYSFATSDDYRLGGIIHLVDIESLCEGRGVHVLQKMARPKVARLRSQRDSSGTMDDASPDRGPVLQHCMLPTNEEGDGQGAAHDLVILDVLGRLEQHRATIALELRQRLAAWNTGDPQNWSVRGQIVVDFIEMANLLMTADAYICRGQHIMEIPARQPSSASSAAPSISPRIRTARTSESPETPRAEQILMPIMRAEAFNITHPAFCLRTGVNVDLNLLQWNGNPISLYALHCEVLCHGGETLISQFGVWPDIGARLGFVQIPKDAWNRPAMSSPDVAQHLRNIYDSQWVLLGMKDSRVPRTLHNWPLEHLRRGLRRRRQLMLRMDNPAMASYVAERPSPLDPAISGGAATKKWNIGGEEYLRAYDATFTSHRPFMFPLYWYHGLYQLSCSGEMTVPRWCHRHSSRSESSLESNSAPNP</sequence>
<name>A0ABQ8JZC0_9APHY</name>
<evidence type="ECO:0000313" key="3">
    <source>
        <dbReference type="Proteomes" id="UP000814176"/>
    </source>
</evidence>
<reference evidence="2 3" key="1">
    <citation type="journal article" date="2021" name="Environ. Microbiol.">
        <title>Gene family expansions and transcriptome signatures uncover fungal adaptations to wood decay.</title>
        <authorList>
            <person name="Hage H."/>
            <person name="Miyauchi S."/>
            <person name="Viragh M."/>
            <person name="Drula E."/>
            <person name="Min B."/>
            <person name="Chaduli D."/>
            <person name="Navarro D."/>
            <person name="Favel A."/>
            <person name="Norest M."/>
            <person name="Lesage-Meessen L."/>
            <person name="Balint B."/>
            <person name="Merenyi Z."/>
            <person name="de Eugenio L."/>
            <person name="Morin E."/>
            <person name="Martinez A.T."/>
            <person name="Baldrian P."/>
            <person name="Stursova M."/>
            <person name="Martinez M.J."/>
            <person name="Novotny C."/>
            <person name="Magnuson J.K."/>
            <person name="Spatafora J.W."/>
            <person name="Maurice S."/>
            <person name="Pangilinan J."/>
            <person name="Andreopoulos W."/>
            <person name="LaButti K."/>
            <person name="Hundley H."/>
            <person name="Na H."/>
            <person name="Kuo A."/>
            <person name="Barry K."/>
            <person name="Lipzen A."/>
            <person name="Henrissat B."/>
            <person name="Riley R."/>
            <person name="Ahrendt S."/>
            <person name="Nagy L.G."/>
            <person name="Grigoriev I.V."/>
            <person name="Martin F."/>
            <person name="Rosso M.N."/>
        </authorList>
    </citation>
    <scope>NUCLEOTIDE SEQUENCE [LARGE SCALE GENOMIC DNA]</scope>
    <source>
        <strain evidence="2 3">CIRM-BRFM 1785</strain>
    </source>
</reference>
<keyword evidence="3" id="KW-1185">Reference proteome</keyword>